<dbReference type="AlphaFoldDB" id="A0A7W7CL33"/>
<name>A0A7W7CL33_9PSEU</name>
<dbReference type="EMBL" id="JACHMH010000001">
    <property type="protein sequence ID" value="MBB4681753.1"/>
    <property type="molecule type" value="Genomic_DNA"/>
</dbReference>
<dbReference type="RefSeq" id="WP_185008561.1">
    <property type="nucleotide sequence ID" value="NZ_BAAAUI010000063.1"/>
</dbReference>
<sequence>MSRTAAHIRSTRARTPHHRAWHAVAVSDLRYSTAAHTEARHQGRRVRPIALRRAVAIYSYPRMHNGNREIARLARIAERRARQDLRRALTTVLREINTPGRRHPGAPAEADIPPIRHRHGARWHAW</sequence>
<evidence type="ECO:0000313" key="2">
    <source>
        <dbReference type="Proteomes" id="UP000533598"/>
    </source>
</evidence>
<organism evidence="1 2">
    <name type="scientific">Crossiella cryophila</name>
    <dbReference type="NCBI Taxonomy" id="43355"/>
    <lineage>
        <taxon>Bacteria</taxon>
        <taxon>Bacillati</taxon>
        <taxon>Actinomycetota</taxon>
        <taxon>Actinomycetes</taxon>
        <taxon>Pseudonocardiales</taxon>
        <taxon>Pseudonocardiaceae</taxon>
        <taxon>Crossiella</taxon>
    </lineage>
</organism>
<accession>A0A7W7CL33</accession>
<comment type="caution">
    <text evidence="1">The sequence shown here is derived from an EMBL/GenBank/DDBJ whole genome shotgun (WGS) entry which is preliminary data.</text>
</comment>
<gene>
    <name evidence="1" type="ORF">HNR67_007871</name>
</gene>
<keyword evidence="2" id="KW-1185">Reference proteome</keyword>
<reference evidence="1 2" key="1">
    <citation type="submission" date="2020-08" db="EMBL/GenBank/DDBJ databases">
        <title>Sequencing the genomes of 1000 actinobacteria strains.</title>
        <authorList>
            <person name="Klenk H.-P."/>
        </authorList>
    </citation>
    <scope>NUCLEOTIDE SEQUENCE [LARGE SCALE GENOMIC DNA]</scope>
    <source>
        <strain evidence="1 2">DSM 44230</strain>
    </source>
</reference>
<dbReference type="Proteomes" id="UP000533598">
    <property type="component" value="Unassembled WGS sequence"/>
</dbReference>
<evidence type="ECO:0000313" key="1">
    <source>
        <dbReference type="EMBL" id="MBB4681753.1"/>
    </source>
</evidence>
<protein>
    <submittedName>
        <fullName evidence="1">Uncharacterized protein</fullName>
    </submittedName>
</protein>
<proteinExistence type="predicted"/>